<dbReference type="Pfam" id="PF01841">
    <property type="entry name" value="Transglut_core"/>
    <property type="match status" value="1"/>
</dbReference>
<dbReference type="InterPro" id="IPR038765">
    <property type="entry name" value="Papain-like_cys_pep_sf"/>
</dbReference>
<dbReference type="InterPro" id="IPR052901">
    <property type="entry name" value="Bact_TGase-like"/>
</dbReference>
<feature type="transmembrane region" description="Helical" evidence="2">
    <location>
        <begin position="143"/>
        <end position="161"/>
    </location>
</feature>
<accession>A0A6J4M7I3</accession>
<dbReference type="PANTHER" id="PTHR42736">
    <property type="entry name" value="PROTEIN-GLUTAMINE GAMMA-GLUTAMYLTRANSFERASE"/>
    <property type="match status" value="1"/>
</dbReference>
<gene>
    <name evidence="4" type="ORF">AVDCRST_MAG46-2660</name>
</gene>
<feature type="region of interest" description="Disordered" evidence="1">
    <location>
        <begin position="554"/>
        <end position="601"/>
    </location>
</feature>
<evidence type="ECO:0000256" key="2">
    <source>
        <dbReference type="SAM" id="Phobius"/>
    </source>
</evidence>
<dbReference type="EMBL" id="CADCUD010000181">
    <property type="protein sequence ID" value="CAA9352191.1"/>
    <property type="molecule type" value="Genomic_DNA"/>
</dbReference>
<evidence type="ECO:0000313" key="4">
    <source>
        <dbReference type="EMBL" id="CAA9352191.1"/>
    </source>
</evidence>
<dbReference type="Pfam" id="PF11992">
    <property type="entry name" value="TgpA_N"/>
    <property type="match status" value="1"/>
</dbReference>
<feature type="compositionally biased region" description="Basic and acidic residues" evidence="1">
    <location>
        <begin position="554"/>
        <end position="564"/>
    </location>
</feature>
<keyword evidence="2" id="KW-0812">Transmembrane</keyword>
<dbReference type="AlphaFoldDB" id="A0A6J4M7I3"/>
<dbReference type="GO" id="GO:0008233">
    <property type="term" value="F:peptidase activity"/>
    <property type="evidence" value="ECO:0007669"/>
    <property type="project" value="UniProtKB-KW"/>
</dbReference>
<feature type="domain" description="Transglutaminase-like" evidence="3">
    <location>
        <begin position="480"/>
        <end position="550"/>
    </location>
</feature>
<reference evidence="4" key="1">
    <citation type="submission" date="2020-02" db="EMBL/GenBank/DDBJ databases">
        <authorList>
            <person name="Meier V. D."/>
        </authorList>
    </citation>
    <scope>NUCLEOTIDE SEQUENCE</scope>
    <source>
        <strain evidence="4">AVDCRST_MAG46</strain>
    </source>
</reference>
<dbReference type="PANTHER" id="PTHR42736:SF1">
    <property type="entry name" value="PROTEIN-GLUTAMINE GAMMA-GLUTAMYLTRANSFERASE"/>
    <property type="match status" value="1"/>
</dbReference>
<dbReference type="SMART" id="SM00460">
    <property type="entry name" value="TGc"/>
    <property type="match status" value="1"/>
</dbReference>
<name>A0A6J4M7I3_9ACTN</name>
<proteinExistence type="predicted"/>
<dbReference type="GO" id="GO:0006508">
    <property type="term" value="P:proteolysis"/>
    <property type="evidence" value="ECO:0007669"/>
    <property type="project" value="UniProtKB-KW"/>
</dbReference>
<sequence length="775" mass="84413">MTNQTVRQQVSLSAWGWFATLGTCFALHPLISDARYLSLAALLLGVVVAVGAALRLTRSPRLLVIAAQLVVAVELVVIGFTDEIVPRPAAYEILVARFAGFVDHAQHYTAPMPRDADTTMAFAVIVLAVGLVIDAIGVTMRRVPVLGLLLLLIYMVPVAHLGGQVSVFSFLPGAVGFVFMLAADESERLTHWGRQAKSVSAAWQQGDSQVDDSELLRSRMRIGFGAVAIAAVLPLLLPSIDPRIFFDGGAGARSDDGDGPLRVDDPTLDMRRNLDRQSDDVLMRVSGSGEPAYFRLAALDEFTGDVWEVGERDDETALTTDLRLPLPVGGSSLSVDRVQYQIELTDDLDTTWLPTVYAARQIEIDTEWLVDPLNLDVRADSGDDLDGATYTLLASIPTPTLSELREADAIPEDLEPFLELPGGMPDIIGETALRAVEGERTPIDQALALQSWFRNGDYDYSLEQIDDDRNRTGLEAVEAFLQERVGYCEQYASAMALMARQLGIPSRVAVGFLRPELVEDGVWEYRGHDMHAWPELFFEGAGWIRFEPTPQEVSREAPVYRDSEPTTGGPTSAPTESEQPTSDPTLDPSDGASAADGSEGGGGGVARAALLVVGGLSLLALVSSTPRLLRAAKTRRRWQRARQPQQLAEAAWADLRDHVVDLRVGWDDGATPRHAGRSLREQLRTGATPDVVAALNHLVLAVERSRYARSVNDDRDLRASVERVRAALAIRRTAGQQRLATWLPASLWHPAPADQRSRRRTAVPQRDSVLTLGGG</sequence>
<organism evidence="4">
    <name type="scientific">uncultured Nocardioidaceae bacterium</name>
    <dbReference type="NCBI Taxonomy" id="253824"/>
    <lineage>
        <taxon>Bacteria</taxon>
        <taxon>Bacillati</taxon>
        <taxon>Actinomycetota</taxon>
        <taxon>Actinomycetes</taxon>
        <taxon>Propionibacteriales</taxon>
        <taxon>Nocardioidaceae</taxon>
        <taxon>environmental samples</taxon>
    </lineage>
</organism>
<feature type="compositionally biased region" description="Polar residues" evidence="1">
    <location>
        <begin position="565"/>
        <end position="584"/>
    </location>
</feature>
<evidence type="ECO:0000259" key="3">
    <source>
        <dbReference type="SMART" id="SM00460"/>
    </source>
</evidence>
<evidence type="ECO:0000256" key="1">
    <source>
        <dbReference type="SAM" id="MobiDB-lite"/>
    </source>
</evidence>
<keyword evidence="2" id="KW-0472">Membrane</keyword>
<keyword evidence="2" id="KW-1133">Transmembrane helix</keyword>
<dbReference type="SUPFAM" id="SSF54001">
    <property type="entry name" value="Cysteine proteinases"/>
    <property type="match status" value="1"/>
</dbReference>
<protein>
    <submittedName>
        <fullName evidence="4">FIG001454: Transglutaminase-like enzymes, putative cysteine proteases</fullName>
    </submittedName>
</protein>
<feature type="transmembrane region" description="Helical" evidence="2">
    <location>
        <begin position="118"/>
        <end position="136"/>
    </location>
</feature>
<feature type="region of interest" description="Disordered" evidence="1">
    <location>
        <begin position="753"/>
        <end position="775"/>
    </location>
</feature>
<dbReference type="Gene3D" id="3.10.620.30">
    <property type="match status" value="1"/>
</dbReference>
<dbReference type="InterPro" id="IPR021878">
    <property type="entry name" value="TgpA_N"/>
</dbReference>
<keyword evidence="4" id="KW-0378">Hydrolase</keyword>
<feature type="transmembrane region" description="Helical" evidence="2">
    <location>
        <begin position="62"/>
        <end position="81"/>
    </location>
</feature>
<keyword evidence="4" id="KW-0645">Protease</keyword>
<dbReference type="InterPro" id="IPR002931">
    <property type="entry name" value="Transglutaminase-like"/>
</dbReference>
<feature type="transmembrane region" description="Helical" evidence="2">
    <location>
        <begin position="36"/>
        <end position="55"/>
    </location>
</feature>